<gene>
    <name evidence="2" type="ORF">J2Z37_000516</name>
</gene>
<keyword evidence="1" id="KW-0472">Membrane</keyword>
<feature type="transmembrane region" description="Helical" evidence="1">
    <location>
        <begin position="89"/>
        <end position="110"/>
    </location>
</feature>
<dbReference type="Pfam" id="PF06898">
    <property type="entry name" value="YqfD"/>
    <property type="match status" value="1"/>
</dbReference>
<keyword evidence="1" id="KW-1133">Transmembrane helix</keyword>
<dbReference type="Proteomes" id="UP001519343">
    <property type="component" value="Unassembled WGS sequence"/>
</dbReference>
<dbReference type="NCBIfam" id="TIGR02876">
    <property type="entry name" value="spore_yqfD"/>
    <property type="match status" value="1"/>
</dbReference>
<protein>
    <recommendedName>
        <fullName evidence="4">Sporulation protein YqfD</fullName>
    </recommendedName>
</protein>
<accession>A0ABS4GJY5</accession>
<dbReference type="EMBL" id="JAGGKT010000001">
    <property type="protein sequence ID" value="MBP1930529.1"/>
    <property type="molecule type" value="Genomic_DNA"/>
</dbReference>
<keyword evidence="1" id="KW-0812">Transmembrane</keyword>
<evidence type="ECO:0008006" key="4">
    <source>
        <dbReference type="Google" id="ProtNLM"/>
    </source>
</evidence>
<organism evidence="2 3">
    <name type="scientific">Ammoniphilus resinae</name>
    <dbReference type="NCBI Taxonomy" id="861532"/>
    <lineage>
        <taxon>Bacteria</taxon>
        <taxon>Bacillati</taxon>
        <taxon>Bacillota</taxon>
        <taxon>Bacilli</taxon>
        <taxon>Bacillales</taxon>
        <taxon>Paenibacillaceae</taxon>
        <taxon>Aneurinibacillus group</taxon>
        <taxon>Ammoniphilus</taxon>
    </lineage>
</organism>
<evidence type="ECO:0000313" key="2">
    <source>
        <dbReference type="EMBL" id="MBP1930529.1"/>
    </source>
</evidence>
<dbReference type="PIRSF" id="PIRSF029895">
    <property type="entry name" value="SpoIV"/>
    <property type="match status" value="1"/>
</dbReference>
<evidence type="ECO:0000313" key="3">
    <source>
        <dbReference type="Proteomes" id="UP001519343"/>
    </source>
</evidence>
<reference evidence="2 3" key="1">
    <citation type="submission" date="2021-03" db="EMBL/GenBank/DDBJ databases">
        <title>Genomic Encyclopedia of Type Strains, Phase IV (KMG-IV): sequencing the most valuable type-strain genomes for metagenomic binning, comparative biology and taxonomic classification.</title>
        <authorList>
            <person name="Goeker M."/>
        </authorList>
    </citation>
    <scope>NUCLEOTIDE SEQUENCE [LARGE SCALE GENOMIC DNA]</scope>
    <source>
        <strain evidence="2 3">DSM 24738</strain>
    </source>
</reference>
<keyword evidence="3" id="KW-1185">Reference proteome</keyword>
<sequence>MQHRWIKWFNGYLVIMIKGKRVERLINLALHKKIEIWQISRFDEQRGRMSIQLIDFFRLKPLLKETGCRTRIISKHGFPFLLTKLRKRYAFVGGFLAFLCMLFVLSNVIWSVEVVGTEKIPKSQVLEMAKQVGIQEGKLSLFLDDPDKIKARLMEKIPDASWIGFRMNGTKAEIRVVEKIIPEEKQVLGPQHIVAKKSAVIHDIFTTHGKQMVRPNDFVKKGDLLISGLIGKEESPVAVAAKGVVEGEVWYETEAVIPRLKKQAIYTGEKHRNIYLRLWGYELKIWGFGELAISKYEIEEENHMLHWRDKQFPVGIKVEDLLECEFKQIKISTEEAVATAKEAVKQDVLAKMKTGGYIKEEKVLHQREENDKVYIKMHIIAIEDIALEKPIIIQQGD</sequence>
<proteinExistence type="predicted"/>
<dbReference type="InterPro" id="IPR010690">
    <property type="entry name" value="YqfD"/>
</dbReference>
<dbReference type="RefSeq" id="WP_209808569.1">
    <property type="nucleotide sequence ID" value="NZ_JAGGKT010000001.1"/>
</dbReference>
<evidence type="ECO:0000256" key="1">
    <source>
        <dbReference type="SAM" id="Phobius"/>
    </source>
</evidence>
<comment type="caution">
    <text evidence="2">The sequence shown here is derived from an EMBL/GenBank/DDBJ whole genome shotgun (WGS) entry which is preliminary data.</text>
</comment>
<name>A0ABS4GJY5_9BACL</name>